<protein>
    <submittedName>
        <fullName evidence="1">Uncharacterized protein</fullName>
    </submittedName>
</protein>
<accession>A0ABQ4ZV58</accession>
<organism evidence="1 2">
    <name type="scientific">Tanacetum coccineum</name>
    <dbReference type="NCBI Taxonomy" id="301880"/>
    <lineage>
        <taxon>Eukaryota</taxon>
        <taxon>Viridiplantae</taxon>
        <taxon>Streptophyta</taxon>
        <taxon>Embryophyta</taxon>
        <taxon>Tracheophyta</taxon>
        <taxon>Spermatophyta</taxon>
        <taxon>Magnoliopsida</taxon>
        <taxon>eudicotyledons</taxon>
        <taxon>Gunneridae</taxon>
        <taxon>Pentapetalae</taxon>
        <taxon>asterids</taxon>
        <taxon>campanulids</taxon>
        <taxon>Asterales</taxon>
        <taxon>Asteraceae</taxon>
        <taxon>Asteroideae</taxon>
        <taxon>Anthemideae</taxon>
        <taxon>Anthemidinae</taxon>
        <taxon>Tanacetum</taxon>
    </lineage>
</organism>
<keyword evidence="2" id="KW-1185">Reference proteome</keyword>
<reference evidence="1" key="1">
    <citation type="journal article" date="2022" name="Int. J. Mol. Sci.">
        <title>Draft Genome of Tanacetum Coccineum: Genomic Comparison of Closely Related Tanacetum-Family Plants.</title>
        <authorList>
            <person name="Yamashiro T."/>
            <person name="Shiraishi A."/>
            <person name="Nakayama K."/>
            <person name="Satake H."/>
        </authorList>
    </citation>
    <scope>NUCLEOTIDE SEQUENCE</scope>
</reference>
<proteinExistence type="predicted"/>
<evidence type="ECO:0000313" key="2">
    <source>
        <dbReference type="Proteomes" id="UP001151760"/>
    </source>
</evidence>
<gene>
    <name evidence="1" type="ORF">Tco_0799601</name>
</gene>
<evidence type="ECO:0000313" key="1">
    <source>
        <dbReference type="EMBL" id="GJS92633.1"/>
    </source>
</evidence>
<reference evidence="1" key="2">
    <citation type="submission" date="2022-01" db="EMBL/GenBank/DDBJ databases">
        <authorList>
            <person name="Yamashiro T."/>
            <person name="Shiraishi A."/>
            <person name="Satake H."/>
            <person name="Nakayama K."/>
        </authorList>
    </citation>
    <scope>NUCLEOTIDE SEQUENCE</scope>
</reference>
<name>A0ABQ4ZV58_9ASTR</name>
<dbReference type="Proteomes" id="UP001151760">
    <property type="component" value="Unassembled WGS sequence"/>
</dbReference>
<sequence length="336" mass="37063">MLSLGLCFCVWKMGRGGKGMGKRKRSSKRLNGDQALTNHVEPTVMADVSQPDIVHSYPTNGKGLNGDNNMEEVLHMVHETTSNVTGSFDADKSTQSLKKNVGSKLSDENIINALFGVPLSSIKDLDALTRKNEKLLADVTSTTNVPINEGTGPKEDTPIVKSVSFTKLVSYVGAAGASSSKPSTCKANFHHLVSNNVFVVVQLSIPMNVVQTSCILELKQRNLKKYCSDNLYAVSSKEDTVYLYLHFTRNHEELKSNTPYPKDSIRTADREGLIEKVITETMTEPTMEEYVNKTLGDYYSGITKAMINGKAAYEFKEKFLDDLWNNPFIGTNGEDA</sequence>
<comment type="caution">
    <text evidence="1">The sequence shown here is derived from an EMBL/GenBank/DDBJ whole genome shotgun (WGS) entry which is preliminary data.</text>
</comment>
<dbReference type="EMBL" id="BQNB010011596">
    <property type="protein sequence ID" value="GJS92633.1"/>
    <property type="molecule type" value="Genomic_DNA"/>
</dbReference>